<name>A0ABY7J1F2_STRNI</name>
<gene>
    <name evidence="4" type="ORF">STRNI_002212</name>
</gene>
<evidence type="ECO:0000256" key="1">
    <source>
        <dbReference type="ARBA" id="ARBA00001933"/>
    </source>
</evidence>
<dbReference type="InterPro" id="IPR022644">
    <property type="entry name" value="De-COase2_N"/>
</dbReference>
<protein>
    <recommendedName>
        <fullName evidence="3">Orn/DAP/Arg decarboxylase 2 N-terminal domain-containing protein</fullName>
    </recommendedName>
</protein>
<keyword evidence="2" id="KW-0663">Pyridoxal phosphate</keyword>
<feature type="domain" description="Orn/DAP/Arg decarboxylase 2 N-terminal" evidence="3">
    <location>
        <begin position="32"/>
        <end position="305"/>
    </location>
</feature>
<dbReference type="GeneID" id="301331392"/>
<dbReference type="Gene3D" id="3.20.20.10">
    <property type="entry name" value="Alanine racemase"/>
    <property type="match status" value="1"/>
</dbReference>
<dbReference type="PANTHER" id="PTHR43727">
    <property type="entry name" value="DIAMINOPIMELATE DECARBOXYLASE"/>
    <property type="match status" value="1"/>
</dbReference>
<keyword evidence="5" id="KW-1185">Reference proteome</keyword>
<dbReference type="PANTHER" id="PTHR43727:SF2">
    <property type="entry name" value="GROUP IV DECARBOXYLASE"/>
    <property type="match status" value="1"/>
</dbReference>
<evidence type="ECO:0000256" key="2">
    <source>
        <dbReference type="ARBA" id="ARBA00022898"/>
    </source>
</evidence>
<evidence type="ECO:0000259" key="3">
    <source>
        <dbReference type="Pfam" id="PF02784"/>
    </source>
</evidence>
<dbReference type="SUPFAM" id="SSF51419">
    <property type="entry name" value="PLP-binding barrel"/>
    <property type="match status" value="1"/>
</dbReference>
<dbReference type="Proteomes" id="UP001210169">
    <property type="component" value="Chromosome"/>
</dbReference>
<comment type="cofactor">
    <cofactor evidence="1">
        <name>pyridoxal 5'-phosphate</name>
        <dbReference type="ChEBI" id="CHEBI:597326"/>
    </cofactor>
</comment>
<accession>A0ABY7J1F2</accession>
<dbReference type="InterPro" id="IPR029066">
    <property type="entry name" value="PLP-binding_barrel"/>
</dbReference>
<dbReference type="Gene3D" id="2.40.37.10">
    <property type="entry name" value="Lyase, Ornithine Decarboxylase, Chain A, domain 1"/>
    <property type="match status" value="1"/>
</dbReference>
<evidence type="ECO:0000313" key="4">
    <source>
        <dbReference type="EMBL" id="WAU03997.1"/>
    </source>
</evidence>
<dbReference type="InterPro" id="IPR009006">
    <property type="entry name" value="Ala_racemase/Decarboxylase_C"/>
</dbReference>
<dbReference type="RefSeq" id="WP_277411118.1">
    <property type="nucleotide sequence ID" value="NZ_CP114203.1"/>
</dbReference>
<dbReference type="SUPFAM" id="SSF50621">
    <property type="entry name" value="Alanine racemase C-terminal domain-like"/>
    <property type="match status" value="1"/>
</dbReference>
<dbReference type="EMBL" id="CP114203">
    <property type="protein sequence ID" value="WAU03997.1"/>
    <property type="molecule type" value="Genomic_DNA"/>
</dbReference>
<dbReference type="Pfam" id="PF02784">
    <property type="entry name" value="Orn_Arg_deC_N"/>
    <property type="match status" value="1"/>
</dbReference>
<evidence type="ECO:0000313" key="5">
    <source>
        <dbReference type="Proteomes" id="UP001210169"/>
    </source>
</evidence>
<dbReference type="InterPro" id="IPR000183">
    <property type="entry name" value="Orn/DAP/Arg_de-COase"/>
</dbReference>
<reference evidence="4 5" key="1">
    <citation type="submission" date="2022-12" db="EMBL/GenBank/DDBJ databases">
        <authorList>
            <person name="Ruckert C."/>
            <person name="Busche T."/>
            <person name="Kalinowski J."/>
            <person name="Wittmann C."/>
        </authorList>
    </citation>
    <scope>NUCLEOTIDE SEQUENCE [LARGE SCALE GENOMIC DNA]</scope>
    <source>
        <strain evidence="4 5">DSM 40276</strain>
    </source>
</reference>
<sequence length="436" mass="47149">MVDSLHSQAFTLGRQQETPFYIFSQDRLSSALQRFRQFTSSLPFPTETYYSYKTNYLPALCDQIAEARVGSEITSPAEWAAARRRHAPDRIVVNGIGKCADGLLQSIVDEVASAPRLVNLETDTEIGIVARRDQEAQPLPIGLRVTIPSVSGELGRDPSEHWKRGVTKFGWSCDGDAILAAARTLAGNRAVRLEALHVHFGSQLVSAARYDVVLSKLCNLLRRLSSAGVTVNTLDLGGGLASGWVTKRRTGPLFDLVKVLGLPTPRSQQKAPDLVGITTVVHKHAARLSSLGVTRLIFEPGRYLAEPAMVAVAKVIAVRRDGTRRHAVVDLGTNGLHCWRSNETRPIAFDLAGKGGAEMMKLVGPLCHRSDSFGTVTTPGRLQAGDLVCFDAVGAYSLGDWVANAWPRPPVFSEDGHLLWAPPSHGLPANSPSGGR</sequence>
<proteinExistence type="predicted"/>
<organism evidence="4 5">
    <name type="scientific">Streptomyces nigrescens</name>
    <dbReference type="NCBI Taxonomy" id="1920"/>
    <lineage>
        <taxon>Bacteria</taxon>
        <taxon>Bacillati</taxon>
        <taxon>Actinomycetota</taxon>
        <taxon>Actinomycetes</taxon>
        <taxon>Kitasatosporales</taxon>
        <taxon>Streptomycetaceae</taxon>
        <taxon>Streptomyces</taxon>
    </lineage>
</organism>
<dbReference type="PRINTS" id="PR01179">
    <property type="entry name" value="ODADCRBXLASE"/>
</dbReference>